<dbReference type="CDD" id="cd00067">
    <property type="entry name" value="GAL4"/>
    <property type="match status" value="1"/>
</dbReference>
<dbReference type="GO" id="GO:0000981">
    <property type="term" value="F:DNA-binding transcription factor activity, RNA polymerase II-specific"/>
    <property type="evidence" value="ECO:0007669"/>
    <property type="project" value="InterPro"/>
</dbReference>
<name>A0AAE0NXU7_9PEZI</name>
<evidence type="ECO:0000256" key="2">
    <source>
        <dbReference type="ARBA" id="ARBA00022723"/>
    </source>
</evidence>
<feature type="domain" description="Zn(2)-C6 fungal-type" evidence="7">
    <location>
        <begin position="17"/>
        <end position="46"/>
    </location>
</feature>
<keyword evidence="4" id="KW-0238">DNA-binding</keyword>
<evidence type="ECO:0000256" key="1">
    <source>
        <dbReference type="ARBA" id="ARBA00004123"/>
    </source>
</evidence>
<dbReference type="SUPFAM" id="SSF57701">
    <property type="entry name" value="Zn2/Cys6 DNA-binding domain"/>
    <property type="match status" value="1"/>
</dbReference>
<dbReference type="Proteomes" id="UP001285441">
    <property type="component" value="Unassembled WGS sequence"/>
</dbReference>
<dbReference type="PROSITE" id="PS00463">
    <property type="entry name" value="ZN2_CY6_FUNGAL_1"/>
    <property type="match status" value="1"/>
</dbReference>
<dbReference type="Pfam" id="PF00172">
    <property type="entry name" value="Zn_clus"/>
    <property type="match status" value="1"/>
</dbReference>
<dbReference type="InterPro" id="IPR007219">
    <property type="entry name" value="XnlR_reg_dom"/>
</dbReference>
<dbReference type="PANTHER" id="PTHR47338:SF3">
    <property type="entry name" value="C6 FINGER DOMAIN TRANSCRIPTION FACTOR DBAA-RELATED"/>
    <property type="match status" value="1"/>
</dbReference>
<dbReference type="SMART" id="SM00906">
    <property type="entry name" value="Fungal_trans"/>
    <property type="match status" value="1"/>
</dbReference>
<keyword evidence="2" id="KW-0479">Metal-binding</keyword>
<dbReference type="GO" id="GO:0005634">
    <property type="term" value="C:nucleus"/>
    <property type="evidence" value="ECO:0007669"/>
    <property type="project" value="UniProtKB-SubCell"/>
</dbReference>
<gene>
    <name evidence="8" type="ORF">B0H63DRAFT_389384</name>
</gene>
<dbReference type="InterPro" id="IPR001138">
    <property type="entry name" value="Zn2Cys6_DnaBD"/>
</dbReference>
<dbReference type="PANTHER" id="PTHR47338">
    <property type="entry name" value="ZN(II)2CYS6 TRANSCRIPTION FACTOR (EUROFUNG)-RELATED"/>
    <property type="match status" value="1"/>
</dbReference>
<reference evidence="8" key="1">
    <citation type="journal article" date="2023" name="Mol. Phylogenet. Evol.">
        <title>Genome-scale phylogeny and comparative genomics of the fungal order Sordariales.</title>
        <authorList>
            <person name="Hensen N."/>
            <person name="Bonometti L."/>
            <person name="Westerberg I."/>
            <person name="Brannstrom I.O."/>
            <person name="Guillou S."/>
            <person name="Cros-Aarteil S."/>
            <person name="Calhoun S."/>
            <person name="Haridas S."/>
            <person name="Kuo A."/>
            <person name="Mondo S."/>
            <person name="Pangilinan J."/>
            <person name="Riley R."/>
            <person name="LaButti K."/>
            <person name="Andreopoulos B."/>
            <person name="Lipzen A."/>
            <person name="Chen C."/>
            <person name="Yan M."/>
            <person name="Daum C."/>
            <person name="Ng V."/>
            <person name="Clum A."/>
            <person name="Steindorff A."/>
            <person name="Ohm R.A."/>
            <person name="Martin F."/>
            <person name="Silar P."/>
            <person name="Natvig D.O."/>
            <person name="Lalanne C."/>
            <person name="Gautier V."/>
            <person name="Ament-Velasquez S.L."/>
            <person name="Kruys A."/>
            <person name="Hutchinson M.I."/>
            <person name="Powell A.J."/>
            <person name="Barry K."/>
            <person name="Miller A.N."/>
            <person name="Grigoriev I.V."/>
            <person name="Debuchy R."/>
            <person name="Gladieux P."/>
            <person name="Hiltunen Thoren M."/>
            <person name="Johannesson H."/>
        </authorList>
    </citation>
    <scope>NUCLEOTIDE SEQUENCE</scope>
    <source>
        <strain evidence="8">CBS 232.78</strain>
    </source>
</reference>
<dbReference type="AlphaFoldDB" id="A0AAE0NXU7"/>
<dbReference type="SMART" id="SM00066">
    <property type="entry name" value="GAL4"/>
    <property type="match status" value="1"/>
</dbReference>
<dbReference type="Pfam" id="PF04082">
    <property type="entry name" value="Fungal_trans"/>
    <property type="match status" value="1"/>
</dbReference>
<dbReference type="GO" id="GO:0006351">
    <property type="term" value="P:DNA-templated transcription"/>
    <property type="evidence" value="ECO:0007669"/>
    <property type="project" value="InterPro"/>
</dbReference>
<dbReference type="EMBL" id="JAULSW010000002">
    <property type="protein sequence ID" value="KAK3389415.1"/>
    <property type="molecule type" value="Genomic_DNA"/>
</dbReference>
<protein>
    <submittedName>
        <fullName evidence="8">Fungal-specific transcription factor domain-containing protein</fullName>
    </submittedName>
</protein>
<keyword evidence="5" id="KW-0804">Transcription</keyword>
<keyword evidence="9" id="KW-1185">Reference proteome</keyword>
<dbReference type="GO" id="GO:0008270">
    <property type="term" value="F:zinc ion binding"/>
    <property type="evidence" value="ECO:0007669"/>
    <property type="project" value="InterPro"/>
</dbReference>
<evidence type="ECO:0000313" key="8">
    <source>
        <dbReference type="EMBL" id="KAK3389415.1"/>
    </source>
</evidence>
<accession>A0AAE0NXU7</accession>
<dbReference type="Gene3D" id="4.10.240.10">
    <property type="entry name" value="Zn(2)-C6 fungal-type DNA-binding domain"/>
    <property type="match status" value="1"/>
</dbReference>
<dbReference type="GO" id="GO:0003677">
    <property type="term" value="F:DNA binding"/>
    <property type="evidence" value="ECO:0007669"/>
    <property type="project" value="UniProtKB-KW"/>
</dbReference>
<keyword evidence="6" id="KW-0539">Nucleus</keyword>
<evidence type="ECO:0000256" key="4">
    <source>
        <dbReference type="ARBA" id="ARBA00023125"/>
    </source>
</evidence>
<evidence type="ECO:0000256" key="5">
    <source>
        <dbReference type="ARBA" id="ARBA00023163"/>
    </source>
</evidence>
<dbReference type="PROSITE" id="PS50048">
    <property type="entry name" value="ZN2_CY6_FUNGAL_2"/>
    <property type="match status" value="1"/>
</dbReference>
<dbReference type="InterPro" id="IPR050815">
    <property type="entry name" value="TF_fung"/>
</dbReference>
<evidence type="ECO:0000313" key="9">
    <source>
        <dbReference type="Proteomes" id="UP001285441"/>
    </source>
</evidence>
<keyword evidence="3" id="KW-0805">Transcription regulation</keyword>
<comment type="subcellular location">
    <subcellularLocation>
        <location evidence="1">Nucleus</location>
    </subcellularLocation>
</comment>
<comment type="caution">
    <text evidence="8">The sequence shown here is derived from an EMBL/GenBank/DDBJ whole genome shotgun (WGS) entry which is preliminary data.</text>
</comment>
<reference evidence="8" key="2">
    <citation type="submission" date="2023-06" db="EMBL/GenBank/DDBJ databases">
        <authorList>
            <consortium name="Lawrence Berkeley National Laboratory"/>
            <person name="Haridas S."/>
            <person name="Hensen N."/>
            <person name="Bonometti L."/>
            <person name="Westerberg I."/>
            <person name="Brannstrom I.O."/>
            <person name="Guillou S."/>
            <person name="Cros-Aarteil S."/>
            <person name="Calhoun S."/>
            <person name="Kuo A."/>
            <person name="Mondo S."/>
            <person name="Pangilinan J."/>
            <person name="Riley R."/>
            <person name="LaButti K."/>
            <person name="Andreopoulos B."/>
            <person name="Lipzen A."/>
            <person name="Chen C."/>
            <person name="Yanf M."/>
            <person name="Daum C."/>
            <person name="Ng V."/>
            <person name="Clum A."/>
            <person name="Steindorff A."/>
            <person name="Ohm R."/>
            <person name="Martin F."/>
            <person name="Silar P."/>
            <person name="Natvig D."/>
            <person name="Lalanne C."/>
            <person name="Gautier V."/>
            <person name="Ament-velasquez S.L."/>
            <person name="Kruys A."/>
            <person name="Hutchinson M.I."/>
            <person name="Powell A.J."/>
            <person name="Barry K."/>
            <person name="Miller A.N."/>
            <person name="Grigoriev I.V."/>
            <person name="Debuchy R."/>
            <person name="Gladieux P."/>
            <person name="Thoren M.H."/>
            <person name="Johannesson H."/>
        </authorList>
    </citation>
    <scope>NUCLEOTIDE SEQUENCE</scope>
    <source>
        <strain evidence="8">CBS 232.78</strain>
    </source>
</reference>
<dbReference type="InterPro" id="IPR036864">
    <property type="entry name" value="Zn2-C6_fun-type_DNA-bd_sf"/>
</dbReference>
<evidence type="ECO:0000256" key="6">
    <source>
        <dbReference type="ARBA" id="ARBA00023242"/>
    </source>
</evidence>
<sequence>MELVPLKPQPRQKPGSACEECRKRKLACDRQRPCKTCATTGVACRVNPNRLARGPKKGGLKTLSSRIDMIERRLSLDQMNEHSLLGSDTDDTAHHGLNNNILVASSASDREPSRLPSPCEKNLGWDSEIFVDIPPSTPGIAFVPPPPPNFQFPPSPPLQPKRPAIDELMRADLDQLYFDRVHPNVPIFCQSRYYAWSRQILITGGPSYLFCLQYAMWTLAMAQSSQFESFRDHLYGETRRMLDTLDLNEHGIGGVPIEQIQSWLLLAFYEFARTNFRRGWISAGRAFRLAQLAGLHHVDSSDSTADGEDPILTEERRRTFWLAYCLDRFVCMGNRLPLTLVEDVILTRLPSPELSFQNGHPIQMGFLSDAAGWADYGMLSSFAECAVIASLIERIRSHSQRSSTERAYQAVPADFWEFWERHERLAKTAIGISSSLTESYPVISAISDPMLYFALMMAHTTIIQLCQILESMRLEDQCGQTVLEFQNRAMSAAQNIAALVKAHEHVGYFKSHIFLPILVFSGASRLISHQAMTIDGARHDQQGSQADIRHGVDVGLESCINALEKIQSFNNLARDSRDRLYIVDGQDSGTGGYAQ</sequence>
<evidence type="ECO:0000259" key="7">
    <source>
        <dbReference type="PROSITE" id="PS50048"/>
    </source>
</evidence>
<evidence type="ECO:0000256" key="3">
    <source>
        <dbReference type="ARBA" id="ARBA00023015"/>
    </source>
</evidence>
<organism evidence="8 9">
    <name type="scientific">Podospora didyma</name>
    <dbReference type="NCBI Taxonomy" id="330526"/>
    <lineage>
        <taxon>Eukaryota</taxon>
        <taxon>Fungi</taxon>
        <taxon>Dikarya</taxon>
        <taxon>Ascomycota</taxon>
        <taxon>Pezizomycotina</taxon>
        <taxon>Sordariomycetes</taxon>
        <taxon>Sordariomycetidae</taxon>
        <taxon>Sordariales</taxon>
        <taxon>Podosporaceae</taxon>
        <taxon>Podospora</taxon>
    </lineage>
</organism>
<proteinExistence type="predicted"/>
<dbReference type="CDD" id="cd12148">
    <property type="entry name" value="fungal_TF_MHR"/>
    <property type="match status" value="1"/>
</dbReference>